<feature type="transmembrane region" description="Helical" evidence="5">
    <location>
        <begin position="12"/>
        <end position="35"/>
    </location>
</feature>
<comment type="subcellular location">
    <subcellularLocation>
        <location evidence="1">Membrane</location>
        <topology evidence="1">Multi-pass membrane protein</topology>
    </subcellularLocation>
</comment>
<organism evidence="6 7">
    <name type="scientific">Streptomyces tsukubensis</name>
    <dbReference type="NCBI Taxonomy" id="83656"/>
    <lineage>
        <taxon>Bacteria</taxon>
        <taxon>Bacillati</taxon>
        <taxon>Actinomycetota</taxon>
        <taxon>Actinomycetes</taxon>
        <taxon>Kitasatosporales</taxon>
        <taxon>Streptomycetaceae</taxon>
        <taxon>Streptomyces</taxon>
    </lineage>
</organism>
<evidence type="ECO:0000256" key="4">
    <source>
        <dbReference type="ARBA" id="ARBA00023136"/>
    </source>
</evidence>
<dbReference type="GO" id="GO:0055085">
    <property type="term" value="P:transmembrane transport"/>
    <property type="evidence" value="ECO:0007669"/>
    <property type="project" value="InterPro"/>
</dbReference>
<sequence>MAGASGGRAVAAVTPALGAAVMATGIVSVGCHTIHADEVSLALLVIACLLWVFLVAVFARRFVVERDRWLAEVRTAASLTGVAGTAVLGVRISLLDLRPLAGALLAVATLAWLVFLPEVLRHLARRVPGVAYLACVSTQSLAVLGATLATVLPTMWPLWPALGLFVLGLALYVLVLTHFDFGQLRTGAGDHWVACGAVSISALAAAKLTTAAAPGSPVDWARPLHPWLRGATLVLLVIALLWYVVIAYWELRNPRPAYDIRRWATVFPLGMTAVAALTTAAATGIAWPERLGRFLLWVSVAVWLLVAVGAGHRVVRGWR</sequence>
<accession>A0A1V4A888</accession>
<dbReference type="CDD" id="cd09319">
    <property type="entry name" value="TDT_like_1"/>
    <property type="match status" value="1"/>
</dbReference>
<dbReference type="EMBL" id="MVFC01000011">
    <property type="protein sequence ID" value="OON78906.1"/>
    <property type="molecule type" value="Genomic_DNA"/>
</dbReference>
<feature type="transmembrane region" description="Helical" evidence="5">
    <location>
        <begin position="158"/>
        <end position="179"/>
    </location>
</feature>
<dbReference type="InterPro" id="IPR038665">
    <property type="entry name" value="Voltage-dep_anion_channel_sf"/>
</dbReference>
<keyword evidence="3 5" id="KW-1133">Transmembrane helix</keyword>
<evidence type="ECO:0000256" key="2">
    <source>
        <dbReference type="ARBA" id="ARBA00022692"/>
    </source>
</evidence>
<evidence type="ECO:0000256" key="1">
    <source>
        <dbReference type="ARBA" id="ARBA00004141"/>
    </source>
</evidence>
<protein>
    <recommendedName>
        <fullName evidence="8">C4-dicarboxylate ABC transporter</fullName>
    </recommendedName>
</protein>
<evidence type="ECO:0000313" key="7">
    <source>
        <dbReference type="Proteomes" id="UP000190539"/>
    </source>
</evidence>
<dbReference type="Proteomes" id="UP000190539">
    <property type="component" value="Unassembled WGS sequence"/>
</dbReference>
<evidence type="ECO:0008006" key="8">
    <source>
        <dbReference type="Google" id="ProtNLM"/>
    </source>
</evidence>
<dbReference type="Pfam" id="PF03595">
    <property type="entry name" value="SLAC1"/>
    <property type="match status" value="1"/>
</dbReference>
<feature type="transmembrane region" description="Helical" evidence="5">
    <location>
        <begin position="233"/>
        <end position="251"/>
    </location>
</feature>
<evidence type="ECO:0000313" key="6">
    <source>
        <dbReference type="EMBL" id="OON78906.1"/>
    </source>
</evidence>
<gene>
    <name evidence="6" type="ORF">B1H18_15825</name>
</gene>
<evidence type="ECO:0000256" key="5">
    <source>
        <dbReference type="SAM" id="Phobius"/>
    </source>
</evidence>
<evidence type="ECO:0000256" key="3">
    <source>
        <dbReference type="ARBA" id="ARBA00022989"/>
    </source>
</evidence>
<feature type="transmembrane region" description="Helical" evidence="5">
    <location>
        <begin position="41"/>
        <end position="63"/>
    </location>
</feature>
<keyword evidence="4 5" id="KW-0472">Membrane</keyword>
<dbReference type="AlphaFoldDB" id="A0A1V4A888"/>
<feature type="transmembrane region" description="Helical" evidence="5">
    <location>
        <begin position="75"/>
        <end position="94"/>
    </location>
</feature>
<comment type="caution">
    <text evidence="6">The sequence shown here is derived from an EMBL/GenBank/DDBJ whole genome shotgun (WGS) entry which is preliminary data.</text>
</comment>
<name>A0A1V4A888_9ACTN</name>
<dbReference type="Gene3D" id="1.50.10.150">
    <property type="entry name" value="Voltage-dependent anion channel"/>
    <property type="match status" value="1"/>
</dbReference>
<proteinExistence type="predicted"/>
<feature type="transmembrane region" description="Helical" evidence="5">
    <location>
        <begin position="294"/>
        <end position="315"/>
    </location>
</feature>
<feature type="transmembrane region" description="Helical" evidence="5">
    <location>
        <begin position="100"/>
        <end position="117"/>
    </location>
</feature>
<feature type="transmembrane region" description="Helical" evidence="5">
    <location>
        <begin position="129"/>
        <end position="152"/>
    </location>
</feature>
<dbReference type="STRING" id="83656.B1H18_15825"/>
<feature type="transmembrane region" description="Helical" evidence="5">
    <location>
        <begin position="191"/>
        <end position="213"/>
    </location>
</feature>
<keyword evidence="2 5" id="KW-0812">Transmembrane</keyword>
<keyword evidence="7" id="KW-1185">Reference proteome</keyword>
<feature type="transmembrane region" description="Helical" evidence="5">
    <location>
        <begin position="263"/>
        <end position="288"/>
    </location>
</feature>
<dbReference type="GO" id="GO:0016020">
    <property type="term" value="C:membrane"/>
    <property type="evidence" value="ECO:0007669"/>
    <property type="project" value="UniProtKB-SubCell"/>
</dbReference>
<dbReference type="InterPro" id="IPR004695">
    <property type="entry name" value="SLAC1/Mae1/Ssu1/TehA"/>
</dbReference>
<reference evidence="6 7" key="1">
    <citation type="submission" date="2017-02" db="EMBL/GenBank/DDBJ databases">
        <title>Draft Genome Sequence of Streptomyces tsukubaensis F601, a Producer of the immunosuppressant tacrolimus FK506.</title>
        <authorList>
            <person name="Zong G."/>
            <person name="Zhong C."/>
            <person name="Fu J."/>
            <person name="Qin R."/>
            <person name="Cao G."/>
        </authorList>
    </citation>
    <scope>NUCLEOTIDE SEQUENCE [LARGE SCALE GENOMIC DNA]</scope>
    <source>
        <strain evidence="6 7">F601</strain>
    </source>
</reference>